<feature type="domain" description="HNH nuclease" evidence="2">
    <location>
        <begin position="193"/>
        <end position="252"/>
    </location>
</feature>
<dbReference type="Gene3D" id="1.10.30.50">
    <property type="match status" value="1"/>
</dbReference>
<proteinExistence type="predicted"/>
<keyword evidence="3" id="KW-0540">Nuclease</keyword>
<evidence type="ECO:0000313" key="4">
    <source>
        <dbReference type="Proteomes" id="UP000286912"/>
    </source>
</evidence>
<protein>
    <submittedName>
        <fullName evidence="3">HNH endonuclease</fullName>
    </submittedName>
</protein>
<dbReference type="GO" id="GO:0004519">
    <property type="term" value="F:endonuclease activity"/>
    <property type="evidence" value="ECO:0007669"/>
    <property type="project" value="UniProtKB-KW"/>
</dbReference>
<dbReference type="Pfam" id="PF01844">
    <property type="entry name" value="HNH"/>
    <property type="match status" value="1"/>
</dbReference>
<keyword evidence="3" id="KW-0255">Endonuclease</keyword>
<sequence length="272" mass="30833">MDPISSLKPGTVLNNQQLCEIFKCSPQGGMRRSLKTSTLVIVTSHVDSIYDDQWHGDTLHYTGMGQKGEMNLSFHQNKTLSESPENGVAVHLFEVFKKKEYTYTGEMVRVGQPYQALQPDSDGNMRNAWLFPLKLKNEYALPFDETTAQELFEKKERKARKLSDSELRERAEKSPAQVGSRIGQTTVIPRSPYIAAYAKRRANGHCELCKQPAPFETKKGEPYLECHHIEWLAKGGDDSIENTVALCPNCHRKMHALNLLDDINFLRNCSSN</sequence>
<evidence type="ECO:0000259" key="2">
    <source>
        <dbReference type="SMART" id="SM00507"/>
    </source>
</evidence>
<dbReference type="Proteomes" id="UP000286912">
    <property type="component" value="Unassembled WGS sequence"/>
</dbReference>
<dbReference type="InterPro" id="IPR003615">
    <property type="entry name" value="HNH_nuc"/>
</dbReference>
<keyword evidence="4" id="KW-1185">Reference proteome</keyword>
<name>A0A433LC34_9GAMM</name>
<dbReference type="AlphaFoldDB" id="A0A433LC34"/>
<evidence type="ECO:0000313" key="3">
    <source>
        <dbReference type="EMBL" id="RUR46238.1"/>
    </source>
</evidence>
<dbReference type="GO" id="GO:0003676">
    <property type="term" value="F:nucleic acid binding"/>
    <property type="evidence" value="ECO:0007669"/>
    <property type="project" value="InterPro"/>
</dbReference>
<accession>A0A433LC34</accession>
<reference evidence="3 4" key="1">
    <citation type="submission" date="2018-12" db="EMBL/GenBank/DDBJ databases">
        <title>three novel Halomonas strain isolated from plants.</title>
        <authorList>
            <person name="Sun C."/>
        </authorList>
    </citation>
    <scope>NUCLEOTIDE SEQUENCE [LARGE SCALE GENOMIC DNA]</scope>
    <source>
        <strain evidence="3 4">RC</strain>
    </source>
</reference>
<evidence type="ECO:0000256" key="1">
    <source>
        <dbReference type="SAM" id="MobiDB-lite"/>
    </source>
</evidence>
<gene>
    <name evidence="3" type="ORF">ELY37_09620</name>
</gene>
<dbReference type="GO" id="GO:0008270">
    <property type="term" value="F:zinc ion binding"/>
    <property type="evidence" value="ECO:0007669"/>
    <property type="project" value="InterPro"/>
</dbReference>
<dbReference type="CDD" id="cd00085">
    <property type="entry name" value="HNHc"/>
    <property type="match status" value="1"/>
</dbReference>
<dbReference type="OrthoDB" id="9802640at2"/>
<feature type="region of interest" description="Disordered" evidence="1">
    <location>
        <begin position="156"/>
        <end position="181"/>
    </location>
</feature>
<dbReference type="Pfam" id="PF26348">
    <property type="entry name" value="SRA_ScoMcrA"/>
    <property type="match status" value="1"/>
</dbReference>
<dbReference type="SMART" id="SM00507">
    <property type="entry name" value="HNHc"/>
    <property type="match status" value="1"/>
</dbReference>
<dbReference type="InterPro" id="IPR002711">
    <property type="entry name" value="HNH"/>
</dbReference>
<keyword evidence="3" id="KW-0378">Hydrolase</keyword>
<dbReference type="EMBL" id="RZHD01000005">
    <property type="protein sequence ID" value="RUR46238.1"/>
    <property type="molecule type" value="Genomic_DNA"/>
</dbReference>
<dbReference type="InterPro" id="IPR058712">
    <property type="entry name" value="SRA_ScoMcrA"/>
</dbReference>
<comment type="caution">
    <text evidence="3">The sequence shown here is derived from an EMBL/GenBank/DDBJ whole genome shotgun (WGS) entry which is preliminary data.</text>
</comment>
<feature type="compositionally biased region" description="Basic and acidic residues" evidence="1">
    <location>
        <begin position="156"/>
        <end position="173"/>
    </location>
</feature>
<organism evidence="3 4">
    <name type="scientific">Vreelandella populi</name>
    <dbReference type="NCBI Taxonomy" id="2498858"/>
    <lineage>
        <taxon>Bacteria</taxon>
        <taxon>Pseudomonadati</taxon>
        <taxon>Pseudomonadota</taxon>
        <taxon>Gammaproteobacteria</taxon>
        <taxon>Oceanospirillales</taxon>
        <taxon>Halomonadaceae</taxon>
        <taxon>Vreelandella</taxon>
    </lineage>
</organism>